<comment type="caution">
    <text evidence="4">The sequence shown here is derived from an EMBL/GenBank/DDBJ whole genome shotgun (WGS) entry which is preliminary data.</text>
</comment>
<feature type="signal peptide" evidence="2">
    <location>
        <begin position="1"/>
        <end position="19"/>
    </location>
</feature>
<name>A0A9D4MC88_DREPO</name>
<dbReference type="PANTHER" id="PTHR47364:SF2">
    <property type="entry name" value="CYSTEINE PROTEINASE INHIBITOR 5"/>
    <property type="match status" value="1"/>
</dbReference>
<dbReference type="SMART" id="SM00043">
    <property type="entry name" value="CY"/>
    <property type="match status" value="1"/>
</dbReference>
<reference evidence="4" key="2">
    <citation type="submission" date="2020-11" db="EMBL/GenBank/DDBJ databases">
        <authorList>
            <person name="McCartney M.A."/>
            <person name="Auch B."/>
            <person name="Kono T."/>
            <person name="Mallez S."/>
            <person name="Becker A."/>
            <person name="Gohl D.M."/>
            <person name="Silverstein K.A.T."/>
            <person name="Koren S."/>
            <person name="Bechman K.B."/>
            <person name="Herman A."/>
            <person name="Abrahante J.E."/>
            <person name="Garbe J."/>
        </authorList>
    </citation>
    <scope>NUCLEOTIDE SEQUENCE</scope>
    <source>
        <strain evidence="4">Duluth1</strain>
        <tissue evidence="4">Whole animal</tissue>
    </source>
</reference>
<dbReference type="AlphaFoldDB" id="A0A9D4MC88"/>
<dbReference type="Proteomes" id="UP000828390">
    <property type="component" value="Unassembled WGS sequence"/>
</dbReference>
<dbReference type="InterPro" id="IPR046350">
    <property type="entry name" value="Cystatin_sf"/>
</dbReference>
<dbReference type="SUPFAM" id="SSF54403">
    <property type="entry name" value="Cystatin/monellin"/>
    <property type="match status" value="1"/>
</dbReference>
<dbReference type="EMBL" id="JAIWYP010000002">
    <property type="protein sequence ID" value="KAH3874788.1"/>
    <property type="molecule type" value="Genomic_DNA"/>
</dbReference>
<keyword evidence="6" id="KW-1185">Reference proteome</keyword>
<keyword evidence="2" id="KW-0732">Signal</keyword>
<dbReference type="InterPro" id="IPR000010">
    <property type="entry name" value="Cystatin_dom"/>
</dbReference>
<evidence type="ECO:0000256" key="2">
    <source>
        <dbReference type="SAM" id="SignalP"/>
    </source>
</evidence>
<evidence type="ECO:0000259" key="3">
    <source>
        <dbReference type="SMART" id="SM00043"/>
    </source>
</evidence>
<reference evidence="4" key="1">
    <citation type="journal article" date="2019" name="bioRxiv">
        <title>The Genome of the Zebra Mussel, Dreissena polymorpha: A Resource for Invasive Species Research.</title>
        <authorList>
            <person name="McCartney M.A."/>
            <person name="Auch B."/>
            <person name="Kono T."/>
            <person name="Mallez S."/>
            <person name="Zhang Y."/>
            <person name="Obille A."/>
            <person name="Becker A."/>
            <person name="Abrahante J.E."/>
            <person name="Garbe J."/>
            <person name="Badalamenti J.P."/>
            <person name="Herman A."/>
            <person name="Mangelson H."/>
            <person name="Liachko I."/>
            <person name="Sullivan S."/>
            <person name="Sone E.D."/>
            <person name="Koren S."/>
            <person name="Silverstein K.A.T."/>
            <person name="Beckman K.B."/>
            <person name="Gohl D.M."/>
        </authorList>
    </citation>
    <scope>NUCLEOTIDE SEQUENCE</scope>
    <source>
        <strain evidence="4">Duluth1</strain>
        <tissue evidence="4">Whole animal</tissue>
    </source>
</reference>
<sequence length="123" mass="13556">MASQKTLLLLVVLVSAAFAARQASDVRRGKGQGKPKQNQRVGGWTSVDQNDETVQQLAQFAAGQICSNYVVDAVEKAEKQVVAGMNHRMDILVSKAWKCKVEVFEQTWTNTKRLTSFACKSVP</sequence>
<protein>
    <recommendedName>
        <fullName evidence="3">Cystatin domain-containing protein</fullName>
    </recommendedName>
</protein>
<dbReference type="OrthoDB" id="6089223at2759"/>
<feature type="chain" id="PRO_5040045511" description="Cystatin domain-containing protein" evidence="2">
    <location>
        <begin position="20"/>
        <end position="123"/>
    </location>
</feature>
<evidence type="ECO:0000313" key="5">
    <source>
        <dbReference type="EMBL" id="KAH3874788.1"/>
    </source>
</evidence>
<proteinExistence type="predicted"/>
<feature type="compositionally biased region" description="Polar residues" evidence="1">
    <location>
        <begin position="35"/>
        <end position="44"/>
    </location>
</feature>
<gene>
    <name evidence="4" type="ORF">DPMN_037953</name>
    <name evidence="5" type="ORF">DPMN_038041</name>
</gene>
<feature type="domain" description="Cystatin" evidence="3">
    <location>
        <begin position="39"/>
        <end position="120"/>
    </location>
</feature>
<dbReference type="PANTHER" id="PTHR47364">
    <property type="entry name" value="CYSTEINE PROTEINASE INHIBITOR 5"/>
    <property type="match status" value="1"/>
</dbReference>
<feature type="region of interest" description="Disordered" evidence="1">
    <location>
        <begin position="25"/>
        <end position="44"/>
    </location>
</feature>
<dbReference type="Gene3D" id="3.10.450.10">
    <property type="match status" value="1"/>
</dbReference>
<evidence type="ECO:0000313" key="6">
    <source>
        <dbReference type="Proteomes" id="UP000828390"/>
    </source>
</evidence>
<accession>A0A9D4MC88</accession>
<dbReference type="CDD" id="cd00042">
    <property type="entry name" value="CY"/>
    <property type="match status" value="1"/>
</dbReference>
<evidence type="ECO:0000256" key="1">
    <source>
        <dbReference type="SAM" id="MobiDB-lite"/>
    </source>
</evidence>
<evidence type="ECO:0000313" key="4">
    <source>
        <dbReference type="EMBL" id="KAH3874700.1"/>
    </source>
</evidence>
<dbReference type="EMBL" id="JAIWYP010000002">
    <property type="protein sequence ID" value="KAH3874700.1"/>
    <property type="molecule type" value="Genomic_DNA"/>
</dbReference>
<organism evidence="4 6">
    <name type="scientific">Dreissena polymorpha</name>
    <name type="common">Zebra mussel</name>
    <name type="synonym">Mytilus polymorpha</name>
    <dbReference type="NCBI Taxonomy" id="45954"/>
    <lineage>
        <taxon>Eukaryota</taxon>
        <taxon>Metazoa</taxon>
        <taxon>Spiralia</taxon>
        <taxon>Lophotrochozoa</taxon>
        <taxon>Mollusca</taxon>
        <taxon>Bivalvia</taxon>
        <taxon>Autobranchia</taxon>
        <taxon>Heteroconchia</taxon>
        <taxon>Euheterodonta</taxon>
        <taxon>Imparidentia</taxon>
        <taxon>Neoheterodontei</taxon>
        <taxon>Myida</taxon>
        <taxon>Dreissenoidea</taxon>
        <taxon>Dreissenidae</taxon>
        <taxon>Dreissena</taxon>
    </lineage>
</organism>
<dbReference type="GO" id="GO:0004869">
    <property type="term" value="F:cysteine-type endopeptidase inhibitor activity"/>
    <property type="evidence" value="ECO:0007669"/>
    <property type="project" value="InterPro"/>
</dbReference>